<organism evidence="1 2">
    <name type="scientific">Melastoma candidum</name>
    <dbReference type="NCBI Taxonomy" id="119954"/>
    <lineage>
        <taxon>Eukaryota</taxon>
        <taxon>Viridiplantae</taxon>
        <taxon>Streptophyta</taxon>
        <taxon>Embryophyta</taxon>
        <taxon>Tracheophyta</taxon>
        <taxon>Spermatophyta</taxon>
        <taxon>Magnoliopsida</taxon>
        <taxon>eudicotyledons</taxon>
        <taxon>Gunneridae</taxon>
        <taxon>Pentapetalae</taxon>
        <taxon>rosids</taxon>
        <taxon>malvids</taxon>
        <taxon>Myrtales</taxon>
        <taxon>Melastomataceae</taxon>
        <taxon>Melastomatoideae</taxon>
        <taxon>Melastomateae</taxon>
        <taxon>Melastoma</taxon>
    </lineage>
</organism>
<protein>
    <submittedName>
        <fullName evidence="1">Uncharacterized protein</fullName>
    </submittedName>
</protein>
<keyword evidence="2" id="KW-1185">Reference proteome</keyword>
<evidence type="ECO:0000313" key="1">
    <source>
        <dbReference type="EMBL" id="KAI4367671.1"/>
    </source>
</evidence>
<name>A0ACB9QMW8_9MYRT</name>
<dbReference type="Proteomes" id="UP001057402">
    <property type="component" value="Chromosome 6"/>
</dbReference>
<evidence type="ECO:0000313" key="2">
    <source>
        <dbReference type="Proteomes" id="UP001057402"/>
    </source>
</evidence>
<proteinExistence type="predicted"/>
<reference evidence="2" key="1">
    <citation type="journal article" date="2023" name="Front. Plant Sci.">
        <title>Chromosomal-level genome assembly of Melastoma candidum provides insights into trichome evolution.</title>
        <authorList>
            <person name="Zhong Y."/>
            <person name="Wu W."/>
            <person name="Sun C."/>
            <person name="Zou P."/>
            <person name="Liu Y."/>
            <person name="Dai S."/>
            <person name="Zhou R."/>
        </authorList>
    </citation>
    <scope>NUCLEOTIDE SEQUENCE [LARGE SCALE GENOMIC DNA]</scope>
</reference>
<comment type="caution">
    <text evidence="1">The sequence shown here is derived from an EMBL/GenBank/DDBJ whole genome shotgun (WGS) entry which is preliminary data.</text>
</comment>
<accession>A0ACB9QMW8</accession>
<gene>
    <name evidence="1" type="ORF">MLD38_023380</name>
</gene>
<dbReference type="EMBL" id="CM042885">
    <property type="protein sequence ID" value="KAI4367671.1"/>
    <property type="molecule type" value="Genomic_DNA"/>
</dbReference>
<sequence length="272" mass="31704">MDDELEELVQYLEVNGVRRDWMEYVMCRAPSLLCCSMEELKSRVGFYLVMGMNVKDFGTMVYDYPWALGGFTIEEMNQQVNYLKEFGLSNEELGRLLAFKPHLMGSSIENRLKPLVKFLYYLDQPESNFIKVRFFRDIGIQDNAIGDMLVKFPPLLTYDLKRKIQRVVIFLITRAGINEKDVAKVDVIEFPRFFSYSLEGRIMPRHKVLVENRLNMKLRNMLACTDGEFEQNVRDAVERRWQFESRVSNETALNLDADAWSDAPESPDLSSG</sequence>